<dbReference type="AlphaFoldDB" id="A0A7Y0HSR7"/>
<keyword evidence="2" id="KW-1185">Reference proteome</keyword>
<reference evidence="1 2" key="1">
    <citation type="submission" date="2020-02" db="EMBL/GenBank/DDBJ databases">
        <title>Characterization of phylogenetic diversity of novel bifidobacterial species isolated in Czech ZOOs.</title>
        <authorList>
            <person name="Lugli G.A."/>
            <person name="Vera N.B."/>
            <person name="Ventura M."/>
        </authorList>
    </citation>
    <scope>NUCLEOTIDE SEQUENCE [LARGE SCALE GENOMIC DNA]</scope>
    <source>
        <strain evidence="1 2">DSM 109957</strain>
    </source>
</reference>
<evidence type="ECO:0000313" key="2">
    <source>
        <dbReference type="Proteomes" id="UP000532194"/>
    </source>
</evidence>
<evidence type="ECO:0000313" key="1">
    <source>
        <dbReference type="EMBL" id="NMM93888.1"/>
    </source>
</evidence>
<accession>A0A7Y0HSR7</accession>
<proteinExistence type="predicted"/>
<gene>
    <name evidence="1" type="ORF">G1C95_1075</name>
</gene>
<organism evidence="1 2">
    <name type="scientific">Bifidobacterium oedipodis</name>
    <dbReference type="NCBI Taxonomy" id="2675322"/>
    <lineage>
        <taxon>Bacteria</taxon>
        <taxon>Bacillati</taxon>
        <taxon>Actinomycetota</taxon>
        <taxon>Actinomycetes</taxon>
        <taxon>Bifidobacteriales</taxon>
        <taxon>Bifidobacteriaceae</taxon>
        <taxon>Bifidobacterium</taxon>
    </lineage>
</organism>
<dbReference type="RefSeq" id="WP_169171940.1">
    <property type="nucleotide sequence ID" value="NZ_JAAIII010000003.1"/>
</dbReference>
<protein>
    <submittedName>
        <fullName evidence="1">Uncharacterized protein</fullName>
    </submittedName>
</protein>
<comment type="caution">
    <text evidence="1">The sequence shown here is derived from an EMBL/GenBank/DDBJ whole genome shotgun (WGS) entry which is preliminary data.</text>
</comment>
<dbReference type="Proteomes" id="UP000532194">
    <property type="component" value="Unassembled WGS sequence"/>
</dbReference>
<name>A0A7Y0HSR7_9BIFI</name>
<dbReference type="EMBL" id="JAAIII010000003">
    <property type="protein sequence ID" value="NMM93888.1"/>
    <property type="molecule type" value="Genomic_DNA"/>
</dbReference>
<sequence length="115" mass="12963">MARCWYAAYWPQGVGMYYADDGTTPVCSVRVFDSMAARDAWVAADRFDQDWHRSVVSRAFAVPVMRGMLRDYRDSFDGGWNVGREYYAPGAVVAAYRALLAELDPYGVMLKDGGR</sequence>